<evidence type="ECO:0000256" key="1">
    <source>
        <dbReference type="SAM" id="SignalP"/>
    </source>
</evidence>
<dbReference type="Proteomes" id="UP000709466">
    <property type="component" value="Unassembled WGS sequence"/>
</dbReference>
<evidence type="ECO:0000313" key="2">
    <source>
        <dbReference type="EMBL" id="NIY73388.1"/>
    </source>
</evidence>
<gene>
    <name evidence="2" type="ORF">HCZ30_13220</name>
</gene>
<dbReference type="RefSeq" id="WP_167638774.1">
    <property type="nucleotide sequence ID" value="NZ_JAATOP010000009.1"/>
</dbReference>
<proteinExistence type="predicted"/>
<evidence type="ECO:0000313" key="3">
    <source>
        <dbReference type="Proteomes" id="UP000709466"/>
    </source>
</evidence>
<evidence type="ECO:0008006" key="4">
    <source>
        <dbReference type="Google" id="ProtNLM"/>
    </source>
</evidence>
<keyword evidence="1" id="KW-0732">Signal</keyword>
<dbReference type="EMBL" id="JAATOP010000009">
    <property type="protein sequence ID" value="NIY73388.1"/>
    <property type="molecule type" value="Genomic_DNA"/>
</dbReference>
<accession>A0ABX0VZ65</accession>
<feature type="chain" id="PRO_5045735608" description="Antifreeze glycopeptide" evidence="1">
    <location>
        <begin position="20"/>
        <end position="510"/>
    </location>
</feature>
<reference evidence="2 3" key="1">
    <citation type="submission" date="2020-03" db="EMBL/GenBank/DDBJ databases">
        <title>Bacterial isolates of synthetic phycosphere.</title>
        <authorList>
            <person name="Fu H."/>
            <person name="Moran M.A."/>
        </authorList>
    </citation>
    <scope>NUCLEOTIDE SEQUENCE [LARGE SCALE GENOMIC DNA]</scope>
    <source>
        <strain evidence="2 3">HF1</strain>
    </source>
</reference>
<keyword evidence="3" id="KW-1185">Reference proteome</keyword>
<name>A0ABX0VZ65_9RHOB</name>
<comment type="caution">
    <text evidence="2">The sequence shown here is derived from an EMBL/GenBank/DDBJ whole genome shotgun (WGS) entry which is preliminary data.</text>
</comment>
<organism evidence="2 3">
    <name type="scientific">Marivivens donghaensis</name>
    <dbReference type="NCBI Taxonomy" id="1699413"/>
    <lineage>
        <taxon>Bacteria</taxon>
        <taxon>Pseudomonadati</taxon>
        <taxon>Pseudomonadota</taxon>
        <taxon>Alphaproteobacteria</taxon>
        <taxon>Rhodobacterales</taxon>
        <taxon>Paracoccaceae</taxon>
        <taxon>Marivivens group</taxon>
        <taxon>Marivivens</taxon>
    </lineage>
</organism>
<sequence>MRFAGTISLLALIASTASAQSEEPLSAIDWLSRSVDPTTEQPLGQAVPNGMEGAVDEDVTVTPLDSASPDTVGILSAQITGLPMNLWQQSDESTLVNLVNAERTSMLPAVQDLLVTLLLAEAVAPHDAGSDGELFLARLDKLLDLGQLEQAQALVEAADLKRPEIFRRWFDISLLTGTEEATCAMLNDVPDLSPTEAAQIFCLARGGDWDDAVLVFNTARALGDMPADLELLVERFLDAHLDDISAPLEQPERLSPLVFRMFEAIGEPIATTSLPRAFAYADLRDIMSWRTRLEAAERLARADAINSNVLRALYEERSPAASGGVWDRAEAFQQFSTAINAGDPSAVSSTLPAAWAAMEEARAEAPFARLFAADLARLPLTGVAKKLAFRIAMLSPEYEEAAQTYVPTDVDEAFYIAVARGDVSEVEPQSDKQRTIYNAFQGTPVPDITSTLLGERKLGEALLRAIATFGEGMTGDPVGITEALATFRAVGLEDVARRAALEYLLLERPS</sequence>
<protein>
    <recommendedName>
        <fullName evidence="4">Antifreeze glycopeptide</fullName>
    </recommendedName>
</protein>
<feature type="signal peptide" evidence="1">
    <location>
        <begin position="1"/>
        <end position="19"/>
    </location>
</feature>